<feature type="region of interest" description="Disordered" evidence="1">
    <location>
        <begin position="1"/>
        <end position="23"/>
    </location>
</feature>
<reference evidence="2 3" key="1">
    <citation type="submission" date="2015-01" db="EMBL/GenBank/DDBJ databases">
        <title>Genome of allotetraploid Gossypium barbadense reveals genomic plasticity and fiber elongation in cotton evolution.</title>
        <authorList>
            <person name="Chen X."/>
            <person name="Liu X."/>
            <person name="Zhao B."/>
            <person name="Zheng H."/>
            <person name="Hu Y."/>
            <person name="Lu G."/>
            <person name="Yang C."/>
            <person name="Chen J."/>
            <person name="Shan C."/>
            <person name="Zhang L."/>
            <person name="Zhou Y."/>
            <person name="Wang L."/>
            <person name="Guo W."/>
            <person name="Bai Y."/>
            <person name="Ruan J."/>
            <person name="Shangguan X."/>
            <person name="Mao Y."/>
            <person name="Jiang J."/>
            <person name="Zhu Y."/>
            <person name="Lei J."/>
            <person name="Kang H."/>
            <person name="Chen S."/>
            <person name="He X."/>
            <person name="Wang R."/>
            <person name="Wang Y."/>
            <person name="Chen J."/>
            <person name="Wang L."/>
            <person name="Yu S."/>
            <person name="Wang B."/>
            <person name="Wei J."/>
            <person name="Song S."/>
            <person name="Lu X."/>
            <person name="Gao Z."/>
            <person name="Gu W."/>
            <person name="Deng X."/>
            <person name="Ma D."/>
            <person name="Wang S."/>
            <person name="Liang W."/>
            <person name="Fang L."/>
            <person name="Cai C."/>
            <person name="Zhu X."/>
            <person name="Zhou B."/>
            <person name="Zhang Y."/>
            <person name="Chen Z."/>
            <person name="Xu S."/>
            <person name="Zhu R."/>
            <person name="Wang S."/>
            <person name="Zhang T."/>
            <person name="Zhao G."/>
        </authorList>
    </citation>
    <scope>NUCLEOTIDE SEQUENCE [LARGE SCALE GENOMIC DNA]</scope>
    <source>
        <strain evidence="3">cv. Xinhai21</strain>
        <tissue evidence="2">Leaf</tissue>
    </source>
</reference>
<evidence type="ECO:0000256" key="1">
    <source>
        <dbReference type="SAM" id="MobiDB-lite"/>
    </source>
</evidence>
<proteinExistence type="predicted"/>
<dbReference type="EMBL" id="KZ669351">
    <property type="protein sequence ID" value="PPR85562.1"/>
    <property type="molecule type" value="Genomic_DNA"/>
</dbReference>
<protein>
    <submittedName>
        <fullName evidence="2">Uncharacterized protein</fullName>
    </submittedName>
</protein>
<feature type="compositionally biased region" description="Basic and acidic residues" evidence="1">
    <location>
        <begin position="14"/>
        <end position="23"/>
    </location>
</feature>
<gene>
    <name evidence="2" type="ORF">GOBAR_AA35133</name>
</gene>
<dbReference type="Proteomes" id="UP000239757">
    <property type="component" value="Unassembled WGS sequence"/>
</dbReference>
<organism evidence="2 3">
    <name type="scientific">Gossypium barbadense</name>
    <name type="common">Sea Island cotton</name>
    <name type="synonym">Hibiscus barbadensis</name>
    <dbReference type="NCBI Taxonomy" id="3634"/>
    <lineage>
        <taxon>Eukaryota</taxon>
        <taxon>Viridiplantae</taxon>
        <taxon>Streptophyta</taxon>
        <taxon>Embryophyta</taxon>
        <taxon>Tracheophyta</taxon>
        <taxon>Spermatophyta</taxon>
        <taxon>Magnoliopsida</taxon>
        <taxon>eudicotyledons</taxon>
        <taxon>Gunneridae</taxon>
        <taxon>Pentapetalae</taxon>
        <taxon>rosids</taxon>
        <taxon>malvids</taxon>
        <taxon>Malvales</taxon>
        <taxon>Malvaceae</taxon>
        <taxon>Malvoideae</taxon>
        <taxon>Gossypium</taxon>
    </lineage>
</organism>
<evidence type="ECO:0000313" key="3">
    <source>
        <dbReference type="Proteomes" id="UP000239757"/>
    </source>
</evidence>
<feature type="compositionally biased region" description="Polar residues" evidence="1">
    <location>
        <begin position="1"/>
        <end position="10"/>
    </location>
</feature>
<name>A0A2P5W367_GOSBA</name>
<evidence type="ECO:0000313" key="2">
    <source>
        <dbReference type="EMBL" id="PPR85562.1"/>
    </source>
</evidence>
<accession>A0A2P5W367</accession>
<sequence>MANDFPQNASSEDEGSRTKVDDDKLDCAHERRWLETINANGGQVLSDIRESVELWGGDGRKSNIDMERVTLLSIDNMGVNETVEVEVSNRDKEGECWQVQCQDGSDTSVGPFRWESRRKALKLGKIVGLSLQVDGDEDGVLRDLAAIELALKKV</sequence>
<dbReference type="AlphaFoldDB" id="A0A2P5W367"/>